<dbReference type="FunFam" id="1.10.510.10:FF:000408">
    <property type="entry name" value="Serine/threonine-protein kinase SSN3"/>
    <property type="match status" value="1"/>
</dbReference>
<organism evidence="20 21">
    <name type="scientific">Naegleria lovaniensis</name>
    <name type="common">Amoeba</name>
    <dbReference type="NCBI Taxonomy" id="51637"/>
    <lineage>
        <taxon>Eukaryota</taxon>
        <taxon>Discoba</taxon>
        <taxon>Heterolobosea</taxon>
        <taxon>Tetramitia</taxon>
        <taxon>Eutetramitia</taxon>
        <taxon>Vahlkampfiidae</taxon>
        <taxon>Naegleria</taxon>
    </lineage>
</organism>
<protein>
    <recommendedName>
        <fullName evidence="12">Cyclin-dependent kinase 8</fullName>
        <ecNumber evidence="4">2.7.11.22</ecNumber>
        <ecNumber evidence="3">2.7.11.23</ecNumber>
    </recommendedName>
</protein>
<dbReference type="InterPro" id="IPR008271">
    <property type="entry name" value="Ser/Thr_kinase_AS"/>
</dbReference>
<dbReference type="AlphaFoldDB" id="A0AA88KL06"/>
<dbReference type="InterPro" id="IPR017441">
    <property type="entry name" value="Protein_kinase_ATP_BS"/>
</dbReference>
<feature type="compositionally biased region" description="Low complexity" evidence="18">
    <location>
        <begin position="398"/>
        <end position="427"/>
    </location>
</feature>
<proteinExistence type="inferred from homology"/>
<keyword evidence="7" id="KW-0479">Metal-binding</keyword>
<evidence type="ECO:0000256" key="8">
    <source>
        <dbReference type="ARBA" id="ARBA00022741"/>
    </source>
</evidence>
<feature type="domain" description="Protein kinase" evidence="19">
    <location>
        <begin position="19"/>
        <end position="333"/>
    </location>
</feature>
<feature type="compositionally biased region" description="Pro residues" evidence="18">
    <location>
        <begin position="365"/>
        <end position="397"/>
    </location>
</feature>
<dbReference type="GO" id="GO:0016592">
    <property type="term" value="C:mediator complex"/>
    <property type="evidence" value="ECO:0007669"/>
    <property type="project" value="TreeGrafter"/>
</dbReference>
<sequence>MNNLRAKSEQHFETFNRKYKNLGVVGKGAYGSVSCYEDKSRKKVAVKQFFMRSGKDDGIPITLCREINLLRELEHENILKVQDIVISTDGSFNMICDFCKIDLEKLLTYHKSQIRAHNTSPPLPSKLDDHMIRSILYQILKGIHYLHSKWVIHRDLKPSNILINDVDGADRGCVKVADFGLARIFKAPLRKLVDDGPVVTIWYRSPELLLGSKHYTPALDIWSIGCIMYELYELKPLFKGEEVKQGNNPNPFQKDQLDKIFQVLGTPTVDQWPSLSSLPEFKQLSNFTKYENKLEAESHFSKDSPEYDLLKRLLEYDPSKRITAKEALQHPYFNPKPSSNCFEQHRYIYPEIRPVLHPTPNVMRPHPPQNQPSYPHPNPHSLPQPQYPQPSYPPSQPQPSMNPMNPSSNSANQNQKPVINNSSGSSSNKRKKKDESSKMSSSSKKKKQ</sequence>
<evidence type="ECO:0000259" key="19">
    <source>
        <dbReference type="PROSITE" id="PS50011"/>
    </source>
</evidence>
<dbReference type="Proteomes" id="UP000816034">
    <property type="component" value="Unassembled WGS sequence"/>
</dbReference>
<keyword evidence="5 17" id="KW-0723">Serine/threonine-protein kinase</keyword>
<evidence type="ECO:0000256" key="5">
    <source>
        <dbReference type="ARBA" id="ARBA00022527"/>
    </source>
</evidence>
<keyword evidence="21" id="KW-1185">Reference proteome</keyword>
<accession>A0AA88KL06</accession>
<dbReference type="PROSITE" id="PS00107">
    <property type="entry name" value="PROTEIN_KINASE_ATP"/>
    <property type="match status" value="1"/>
</dbReference>
<comment type="similarity">
    <text evidence="2">Belongs to the protein kinase superfamily. CMGC Ser/Thr protein kinase family. CDC2/CDKX subfamily.</text>
</comment>
<dbReference type="PROSITE" id="PS00108">
    <property type="entry name" value="PROTEIN_KINASE_ST"/>
    <property type="match status" value="1"/>
</dbReference>
<dbReference type="InterPro" id="IPR050108">
    <property type="entry name" value="CDK"/>
</dbReference>
<name>A0AA88KL06_NAELO</name>
<evidence type="ECO:0000256" key="18">
    <source>
        <dbReference type="SAM" id="MobiDB-lite"/>
    </source>
</evidence>
<evidence type="ECO:0000256" key="10">
    <source>
        <dbReference type="ARBA" id="ARBA00022840"/>
    </source>
</evidence>
<dbReference type="SUPFAM" id="SSF56112">
    <property type="entry name" value="Protein kinase-like (PK-like)"/>
    <property type="match status" value="1"/>
</dbReference>
<dbReference type="SMART" id="SM00220">
    <property type="entry name" value="S_TKc"/>
    <property type="match status" value="1"/>
</dbReference>
<dbReference type="EC" id="2.7.11.22" evidence="4"/>
<dbReference type="GO" id="GO:0008353">
    <property type="term" value="F:RNA polymerase II CTD heptapeptide repeat kinase activity"/>
    <property type="evidence" value="ECO:0007669"/>
    <property type="project" value="UniProtKB-EC"/>
</dbReference>
<evidence type="ECO:0000313" key="20">
    <source>
        <dbReference type="EMBL" id="KAG2387340.1"/>
    </source>
</evidence>
<dbReference type="RefSeq" id="XP_044551332.1">
    <property type="nucleotide sequence ID" value="XM_044691005.1"/>
</dbReference>
<evidence type="ECO:0000256" key="4">
    <source>
        <dbReference type="ARBA" id="ARBA00012425"/>
    </source>
</evidence>
<reference evidence="20 21" key="1">
    <citation type="journal article" date="2018" name="BMC Genomics">
        <title>The genome of Naegleria lovaniensis, the basis for a comparative approach to unravel pathogenicity factors of the human pathogenic amoeba N. fowleri.</title>
        <authorList>
            <person name="Liechti N."/>
            <person name="Schurch N."/>
            <person name="Bruggmann R."/>
            <person name="Wittwer M."/>
        </authorList>
    </citation>
    <scope>NUCLEOTIDE SEQUENCE [LARGE SCALE GENOMIC DNA]</scope>
    <source>
        <strain evidence="20 21">ATCC 30569</strain>
    </source>
</reference>
<comment type="catalytic activity">
    <reaction evidence="14">
        <text>L-seryl-[protein] + ATP = O-phospho-L-seryl-[protein] + ADP + H(+)</text>
        <dbReference type="Rhea" id="RHEA:17989"/>
        <dbReference type="Rhea" id="RHEA-COMP:9863"/>
        <dbReference type="Rhea" id="RHEA-COMP:11604"/>
        <dbReference type="ChEBI" id="CHEBI:15378"/>
        <dbReference type="ChEBI" id="CHEBI:29999"/>
        <dbReference type="ChEBI" id="CHEBI:30616"/>
        <dbReference type="ChEBI" id="CHEBI:83421"/>
        <dbReference type="ChEBI" id="CHEBI:456216"/>
        <dbReference type="EC" id="2.7.11.22"/>
    </reaction>
</comment>
<comment type="caution">
    <text evidence="20">The sequence shown here is derived from an EMBL/GenBank/DDBJ whole genome shotgun (WGS) entry which is preliminary data.</text>
</comment>
<feature type="region of interest" description="Disordered" evidence="18">
    <location>
        <begin position="358"/>
        <end position="448"/>
    </location>
</feature>
<evidence type="ECO:0000256" key="3">
    <source>
        <dbReference type="ARBA" id="ARBA00012409"/>
    </source>
</evidence>
<evidence type="ECO:0000256" key="1">
    <source>
        <dbReference type="ARBA" id="ARBA00004123"/>
    </source>
</evidence>
<comment type="catalytic activity">
    <reaction evidence="15">
        <text>[DNA-directed RNA polymerase] + ATP = phospho-[DNA-directed RNA polymerase] + ADP + H(+)</text>
        <dbReference type="Rhea" id="RHEA:10216"/>
        <dbReference type="Rhea" id="RHEA-COMP:11321"/>
        <dbReference type="Rhea" id="RHEA-COMP:11322"/>
        <dbReference type="ChEBI" id="CHEBI:15378"/>
        <dbReference type="ChEBI" id="CHEBI:30616"/>
        <dbReference type="ChEBI" id="CHEBI:43176"/>
        <dbReference type="ChEBI" id="CHEBI:68546"/>
        <dbReference type="ChEBI" id="CHEBI:456216"/>
        <dbReference type="EC" id="2.7.11.23"/>
    </reaction>
</comment>
<evidence type="ECO:0000256" key="11">
    <source>
        <dbReference type="ARBA" id="ARBA00023242"/>
    </source>
</evidence>
<keyword evidence="9" id="KW-0418">Kinase</keyword>
<dbReference type="GeneID" id="68094128"/>
<evidence type="ECO:0000256" key="2">
    <source>
        <dbReference type="ARBA" id="ARBA00006485"/>
    </source>
</evidence>
<dbReference type="EMBL" id="PYSW02000013">
    <property type="protein sequence ID" value="KAG2387340.1"/>
    <property type="molecule type" value="Genomic_DNA"/>
</dbReference>
<comment type="catalytic activity">
    <reaction evidence="13">
        <text>L-threonyl-[protein] + ATP = O-phospho-L-threonyl-[protein] + ADP + H(+)</text>
        <dbReference type="Rhea" id="RHEA:46608"/>
        <dbReference type="Rhea" id="RHEA-COMP:11060"/>
        <dbReference type="Rhea" id="RHEA-COMP:11605"/>
        <dbReference type="ChEBI" id="CHEBI:15378"/>
        <dbReference type="ChEBI" id="CHEBI:30013"/>
        <dbReference type="ChEBI" id="CHEBI:30616"/>
        <dbReference type="ChEBI" id="CHEBI:61977"/>
        <dbReference type="ChEBI" id="CHEBI:456216"/>
        <dbReference type="EC" id="2.7.11.22"/>
    </reaction>
</comment>
<evidence type="ECO:0000256" key="13">
    <source>
        <dbReference type="ARBA" id="ARBA00047811"/>
    </source>
</evidence>
<evidence type="ECO:0000256" key="12">
    <source>
        <dbReference type="ARBA" id="ARBA00041823"/>
    </source>
</evidence>
<evidence type="ECO:0000256" key="9">
    <source>
        <dbReference type="ARBA" id="ARBA00022777"/>
    </source>
</evidence>
<feature type="binding site" evidence="16">
    <location>
        <position position="47"/>
    </location>
    <ligand>
        <name>ATP</name>
        <dbReference type="ChEBI" id="CHEBI:30616"/>
    </ligand>
</feature>
<gene>
    <name evidence="20" type="ORF">C9374_001672</name>
</gene>
<evidence type="ECO:0000313" key="21">
    <source>
        <dbReference type="Proteomes" id="UP000816034"/>
    </source>
</evidence>
<dbReference type="EC" id="2.7.11.23" evidence="3"/>
<dbReference type="PROSITE" id="PS50011">
    <property type="entry name" value="PROTEIN_KINASE_DOM"/>
    <property type="match status" value="1"/>
</dbReference>
<dbReference type="Gene3D" id="3.30.200.20">
    <property type="entry name" value="Phosphorylase Kinase, domain 1"/>
    <property type="match status" value="1"/>
</dbReference>
<dbReference type="Pfam" id="PF00069">
    <property type="entry name" value="Pkinase"/>
    <property type="match status" value="1"/>
</dbReference>
<evidence type="ECO:0000256" key="7">
    <source>
        <dbReference type="ARBA" id="ARBA00022723"/>
    </source>
</evidence>
<keyword evidence="11" id="KW-0539">Nucleus</keyword>
<keyword evidence="8 16" id="KW-0547">Nucleotide-binding</keyword>
<dbReference type="PANTHER" id="PTHR24056">
    <property type="entry name" value="CELL DIVISION PROTEIN KINASE"/>
    <property type="match status" value="1"/>
</dbReference>
<dbReference type="GO" id="GO:0004693">
    <property type="term" value="F:cyclin-dependent protein serine/threonine kinase activity"/>
    <property type="evidence" value="ECO:0007669"/>
    <property type="project" value="UniProtKB-EC"/>
</dbReference>
<evidence type="ECO:0000256" key="16">
    <source>
        <dbReference type="PROSITE-ProRule" id="PRU10141"/>
    </source>
</evidence>
<dbReference type="InterPro" id="IPR011009">
    <property type="entry name" value="Kinase-like_dom_sf"/>
</dbReference>
<evidence type="ECO:0000256" key="15">
    <source>
        <dbReference type="ARBA" id="ARBA00049280"/>
    </source>
</evidence>
<dbReference type="PANTHER" id="PTHR24056:SF495">
    <property type="entry name" value="CYCLIN-DEPENDENT KINASE 8-RELATED"/>
    <property type="match status" value="1"/>
</dbReference>
<evidence type="ECO:0000256" key="14">
    <source>
        <dbReference type="ARBA" id="ARBA00048367"/>
    </source>
</evidence>
<keyword evidence="10 16" id="KW-0067">ATP-binding</keyword>
<dbReference type="InterPro" id="IPR000719">
    <property type="entry name" value="Prot_kinase_dom"/>
</dbReference>
<comment type="subcellular location">
    <subcellularLocation>
        <location evidence="1">Nucleus</location>
    </subcellularLocation>
</comment>
<evidence type="ECO:0000256" key="17">
    <source>
        <dbReference type="RuleBase" id="RU000304"/>
    </source>
</evidence>
<dbReference type="GO" id="GO:0046872">
    <property type="term" value="F:metal ion binding"/>
    <property type="evidence" value="ECO:0007669"/>
    <property type="project" value="UniProtKB-KW"/>
</dbReference>
<evidence type="ECO:0000256" key="6">
    <source>
        <dbReference type="ARBA" id="ARBA00022679"/>
    </source>
</evidence>
<dbReference type="GO" id="GO:0005524">
    <property type="term" value="F:ATP binding"/>
    <property type="evidence" value="ECO:0007669"/>
    <property type="project" value="UniProtKB-UniRule"/>
</dbReference>
<dbReference type="Gene3D" id="1.10.510.10">
    <property type="entry name" value="Transferase(Phosphotransferase) domain 1"/>
    <property type="match status" value="1"/>
</dbReference>
<keyword evidence="6" id="KW-0808">Transferase</keyword>